<dbReference type="EMBL" id="SHNP01000002">
    <property type="protein sequence ID" value="MCX2973166.1"/>
    <property type="molecule type" value="Genomic_DNA"/>
</dbReference>
<dbReference type="InterPro" id="IPR050483">
    <property type="entry name" value="CoA-transferase_III_domain"/>
</dbReference>
<protein>
    <submittedName>
        <fullName evidence="2">CoA transferase</fullName>
    </submittedName>
</protein>
<comment type="caution">
    <text evidence="2">The sequence shown here is derived from an EMBL/GenBank/DDBJ whole genome shotgun (WGS) entry which is preliminary data.</text>
</comment>
<dbReference type="InterPro" id="IPR003673">
    <property type="entry name" value="CoA-Trfase_fam_III"/>
</dbReference>
<evidence type="ECO:0000313" key="3">
    <source>
        <dbReference type="Proteomes" id="UP001143307"/>
    </source>
</evidence>
<dbReference type="Gene3D" id="3.40.50.10540">
    <property type="entry name" value="Crotonobetainyl-coa:carnitine coa-transferase, domain 1"/>
    <property type="match status" value="1"/>
</dbReference>
<dbReference type="SUPFAM" id="SSF89796">
    <property type="entry name" value="CoA-transferase family III (CaiB/BaiF)"/>
    <property type="match status" value="1"/>
</dbReference>
<keyword evidence="1 2" id="KW-0808">Transferase</keyword>
<evidence type="ECO:0000256" key="1">
    <source>
        <dbReference type="ARBA" id="ARBA00022679"/>
    </source>
</evidence>
<proteinExistence type="predicted"/>
<name>A0ABT3ST48_9GAMM</name>
<dbReference type="InterPro" id="IPR044855">
    <property type="entry name" value="CoA-Trfase_III_dom3_sf"/>
</dbReference>
<dbReference type="Gene3D" id="3.30.1540.10">
    <property type="entry name" value="formyl-coa transferase, domain 3"/>
    <property type="match status" value="1"/>
</dbReference>
<dbReference type="PANTHER" id="PTHR48207:SF3">
    <property type="entry name" value="SUCCINATE--HYDROXYMETHYLGLUTARATE COA-TRANSFERASE"/>
    <property type="match status" value="1"/>
</dbReference>
<dbReference type="GO" id="GO:0016740">
    <property type="term" value="F:transferase activity"/>
    <property type="evidence" value="ECO:0007669"/>
    <property type="project" value="UniProtKB-KW"/>
</dbReference>
<organism evidence="2 3">
    <name type="scientific">Candidatus Seongchinamella marina</name>
    <dbReference type="NCBI Taxonomy" id="2518990"/>
    <lineage>
        <taxon>Bacteria</taxon>
        <taxon>Pseudomonadati</taxon>
        <taxon>Pseudomonadota</taxon>
        <taxon>Gammaproteobacteria</taxon>
        <taxon>Cellvibrionales</taxon>
        <taxon>Halieaceae</taxon>
        <taxon>Seongchinamella</taxon>
    </lineage>
</organism>
<evidence type="ECO:0000313" key="2">
    <source>
        <dbReference type="EMBL" id="MCX2973166.1"/>
    </source>
</evidence>
<dbReference type="InterPro" id="IPR023606">
    <property type="entry name" value="CoA-Trfase_III_dom_1_sf"/>
</dbReference>
<dbReference type="PANTHER" id="PTHR48207">
    <property type="entry name" value="SUCCINATE--HYDROXYMETHYLGLUTARATE COA-TRANSFERASE"/>
    <property type="match status" value="1"/>
</dbReference>
<dbReference type="Pfam" id="PF02515">
    <property type="entry name" value="CoA_transf_3"/>
    <property type="match status" value="1"/>
</dbReference>
<dbReference type="Proteomes" id="UP001143307">
    <property type="component" value="Unassembled WGS sequence"/>
</dbReference>
<gene>
    <name evidence="2" type="ORF">EYC87_06140</name>
</gene>
<reference evidence="2" key="1">
    <citation type="submission" date="2019-02" db="EMBL/GenBank/DDBJ databases">
        <authorList>
            <person name="Li S.-H."/>
        </authorList>
    </citation>
    <scope>NUCLEOTIDE SEQUENCE</scope>
    <source>
        <strain evidence="2">IMCC8485</strain>
    </source>
</reference>
<keyword evidence="3" id="KW-1185">Reference proteome</keyword>
<sequence>MTRDFAMDINLDTATSGPLKGIRVLDITSMITGPLCSQMLGDLGADVIKIEPTHGEVSRWMMPPEKGGLTGFYCQMNRNKRSLALNLQSEEGVEILTRLAKDADVVVENFRAGVADRLGIGYEALRSINNRLIYAAISGFGPSGPYSDRPAYDPIAQGLVGMMHIQGKPFGGKPQLIQSAIVDKTTATTASGVVLAALYARDSINGTGKGQRVDIPMIDAYAANSLPDMLPVDSFQPTDMPDAEPLAVLRTFATHDGHIVGMALQDNHFKGLCEALECPDLLQREGMRNVGERIAEFGPWLDAIEIEIAKWRTDELLARFDAKGVPFGKVKTIREFAEDPQAQHNRTIFDAEHPELGTLRYVRYPGHLSETPASLTRHPPRLGEHSAEILAEAGYGETEIRSLRDAGVIA</sequence>
<accession>A0ABT3ST48</accession>